<accession>A0A679ITU0</accession>
<sequence>MILRLACSTALLFAVFLPHAATAGPAQDYEFRPRSVRNACRPPLKFAAGACVRRCPAGYRDNGPTCGFKSMRR</sequence>
<evidence type="ECO:0000313" key="2">
    <source>
        <dbReference type="EMBL" id="CAA2100240.1"/>
    </source>
</evidence>
<reference evidence="2" key="1">
    <citation type="submission" date="2019-12" db="EMBL/GenBank/DDBJ databases">
        <authorList>
            <person name="Cremers G."/>
        </authorList>
    </citation>
    <scope>NUCLEOTIDE SEQUENCE</scope>
    <source>
        <strain evidence="2">Mbul1</strain>
    </source>
</reference>
<name>A0A679ITU0_9HYPH</name>
<evidence type="ECO:0000256" key="1">
    <source>
        <dbReference type="SAM" id="SignalP"/>
    </source>
</evidence>
<protein>
    <recommendedName>
        <fullName evidence="3">Secreted protein</fullName>
    </recommendedName>
</protein>
<feature type="chain" id="PRO_5025594527" description="Secreted protein" evidence="1">
    <location>
        <begin position="24"/>
        <end position="73"/>
    </location>
</feature>
<evidence type="ECO:0008006" key="3">
    <source>
        <dbReference type="Google" id="ProtNLM"/>
    </source>
</evidence>
<gene>
    <name evidence="2" type="ORF">MBUL_00571</name>
</gene>
<proteinExistence type="predicted"/>
<keyword evidence="1" id="KW-0732">Signal</keyword>
<dbReference type="AlphaFoldDB" id="A0A679ITU0"/>
<feature type="signal peptide" evidence="1">
    <location>
        <begin position="1"/>
        <end position="23"/>
    </location>
</feature>
<dbReference type="EMBL" id="LR743504">
    <property type="protein sequence ID" value="CAA2100240.1"/>
    <property type="molecule type" value="Genomic_DNA"/>
</dbReference>
<organism evidence="2">
    <name type="scientific">Methylobacterium bullatum</name>
    <dbReference type="NCBI Taxonomy" id="570505"/>
    <lineage>
        <taxon>Bacteria</taxon>
        <taxon>Pseudomonadati</taxon>
        <taxon>Pseudomonadota</taxon>
        <taxon>Alphaproteobacteria</taxon>
        <taxon>Hyphomicrobiales</taxon>
        <taxon>Methylobacteriaceae</taxon>
        <taxon>Methylobacterium</taxon>
    </lineage>
</organism>